<proteinExistence type="predicted"/>
<organism evidence="2 3">
    <name type="scientific">Ornithinimicrobium cerasi</name>
    <dbReference type="NCBI Taxonomy" id="2248773"/>
    <lineage>
        <taxon>Bacteria</taxon>
        <taxon>Bacillati</taxon>
        <taxon>Actinomycetota</taxon>
        <taxon>Actinomycetes</taxon>
        <taxon>Micrococcales</taxon>
        <taxon>Ornithinimicrobiaceae</taxon>
        <taxon>Ornithinimicrobium</taxon>
    </lineage>
</organism>
<sequence>MTATVRMVELDGALLFDVPEGWVALSSAAVGGGLVWPRRVVNLDVGADFLRTDLEAYVDERLAGVGPPVEGPVTALLTAADVRSWTGGESDGVRAWATVAPTKPTWAARPGGLADPPRRPGDRADTGDGPPAPGTVNIVVALPVPLTTSALVQAVGTVTEAKAQALLHAGVPGTGTASDALVVLCPDSAALGEQPVAFAGVRSMWGHRLAEAVRQAVATGMQLHPWPRVAADPDRLW</sequence>
<feature type="compositionally biased region" description="Basic and acidic residues" evidence="1">
    <location>
        <begin position="116"/>
        <end position="126"/>
    </location>
</feature>
<reference evidence="3" key="1">
    <citation type="submission" date="2017-08" db="EMBL/GenBank/DDBJ databases">
        <authorList>
            <person name="Varghese N."/>
            <person name="Submissions S."/>
        </authorList>
    </citation>
    <scope>NUCLEOTIDE SEQUENCE [LARGE SCALE GENOMIC DNA]</scope>
    <source>
        <strain evidence="3">USBA17B2</strain>
    </source>
</reference>
<keyword evidence="2" id="KW-0378">Hydrolase</keyword>
<feature type="region of interest" description="Disordered" evidence="1">
    <location>
        <begin position="105"/>
        <end position="134"/>
    </location>
</feature>
<gene>
    <name evidence="2" type="ORF">SAMN05421879_11818</name>
</gene>
<dbReference type="InterPro" id="IPR002808">
    <property type="entry name" value="AdoCbi_amidolase"/>
</dbReference>
<dbReference type="InterPro" id="IPR052209">
    <property type="entry name" value="CbiZ"/>
</dbReference>
<accession>A0A285VVH8</accession>
<protein>
    <submittedName>
        <fullName evidence="2">Adenosylcobinamide amidohydrolase</fullName>
    </submittedName>
</protein>
<evidence type="ECO:0000256" key="1">
    <source>
        <dbReference type="SAM" id="MobiDB-lite"/>
    </source>
</evidence>
<evidence type="ECO:0000313" key="3">
    <source>
        <dbReference type="Proteomes" id="UP000219688"/>
    </source>
</evidence>
<name>A0A285VVH8_9MICO</name>
<evidence type="ECO:0000313" key="2">
    <source>
        <dbReference type="EMBL" id="SOC57897.1"/>
    </source>
</evidence>
<dbReference type="PANTHER" id="PTHR35336">
    <property type="entry name" value="ADENOSYLCOBINAMIDE AMIDOHYDROLASE"/>
    <property type="match status" value="1"/>
</dbReference>
<dbReference type="EMBL" id="OBQK01000018">
    <property type="protein sequence ID" value="SOC57897.1"/>
    <property type="molecule type" value="Genomic_DNA"/>
</dbReference>
<dbReference type="PANTHER" id="PTHR35336:SF5">
    <property type="entry name" value="ADENOSYLCOBINAMIDE AMIDOHYDROLASE"/>
    <property type="match status" value="1"/>
</dbReference>
<dbReference type="AlphaFoldDB" id="A0A285VVH8"/>
<dbReference type="Proteomes" id="UP000219688">
    <property type="component" value="Unassembled WGS sequence"/>
</dbReference>
<dbReference type="RefSeq" id="WP_220388161.1">
    <property type="nucleotide sequence ID" value="NZ_OBQK01000018.1"/>
</dbReference>
<dbReference type="Pfam" id="PF01955">
    <property type="entry name" value="CbiZ"/>
    <property type="match status" value="1"/>
</dbReference>
<dbReference type="GO" id="GO:0016787">
    <property type="term" value="F:hydrolase activity"/>
    <property type="evidence" value="ECO:0007669"/>
    <property type="project" value="UniProtKB-KW"/>
</dbReference>
<keyword evidence="3" id="KW-1185">Reference proteome</keyword>